<evidence type="ECO:0000256" key="1">
    <source>
        <dbReference type="SAM" id="MobiDB-lite"/>
    </source>
</evidence>
<feature type="region of interest" description="Disordered" evidence="1">
    <location>
        <begin position="498"/>
        <end position="533"/>
    </location>
</feature>
<evidence type="ECO:0000313" key="3">
    <source>
        <dbReference type="Proteomes" id="UP001056455"/>
    </source>
</evidence>
<proteinExistence type="predicted"/>
<reference evidence="2" key="1">
    <citation type="submission" date="2022-06" db="EMBL/GenBank/DDBJ databases">
        <title>Ornithinimicrobium HY1793.</title>
        <authorList>
            <person name="Huang Y."/>
        </authorList>
    </citation>
    <scope>NUCLEOTIDE SEQUENCE</scope>
    <source>
        <strain evidence="2">HY1793</strain>
    </source>
</reference>
<dbReference type="EMBL" id="CP099489">
    <property type="protein sequence ID" value="USQ79892.1"/>
    <property type="molecule type" value="Genomic_DNA"/>
</dbReference>
<sequence length="614" mass="66871">MTTPFATPSAVPVPRAPAVLHLAPGRTVAGAVRLSGRLAILPAEVLPDLSGHQPIALALDGSGVLHGTFVRDRADLQGLIDRRPTESANDLGGALRGVATAYLWRPAERTVEILPDPWGALVYRYREPGLDIFSSDLGAVVAAARAAGVTLRRSLEFVTEVAAAGSGGLTPASYEGVETLDVFEFVRVSDAGTEIRTYTAGAEVFEPFASYEEGLDATQAEIEENLRAAVSCGIPTPERLAHLTGGLDTRLVLAASLSLGLTDELRYLSMGPVSQPDRAIAERLAVEHGLRMTEWRGAHPRRRPSTITEQAAWPMDYSHGMVTAGPNVHFSASDTLVLSGGFGGFMKANYSSTLRDLDQGPSLAASGAMAEKLWGTMAYSPDAEVGLYTTDVRERRVRRLHELRMAAQERGLSPDAALDFLFIQVRNRYFVSEITRVWNAFVHRFDPLYTLSGARLGLSLPAEVRRENVVGLDLMRRWAPGLMGFPFDRPKVSQGYQDLRGPVPSREFARPTARPLHDGRQVPPAPGGRTDLPEMTPEMTERAKAMLAPLWQVRDLAPARAALRAVLDDLDAPLRDAVFNKARLHALLNHDLKHRGVIRQVHNLQSALQWLTSP</sequence>
<evidence type="ECO:0000313" key="2">
    <source>
        <dbReference type="EMBL" id="USQ79892.1"/>
    </source>
</evidence>
<organism evidence="2 3">
    <name type="scientific">Ornithinimicrobium faecis</name>
    <dbReference type="NCBI Taxonomy" id="2934158"/>
    <lineage>
        <taxon>Bacteria</taxon>
        <taxon>Bacillati</taxon>
        <taxon>Actinomycetota</taxon>
        <taxon>Actinomycetes</taxon>
        <taxon>Micrococcales</taxon>
        <taxon>Ornithinimicrobiaceae</taxon>
        <taxon>Ornithinimicrobium</taxon>
    </lineage>
</organism>
<name>A0ABY4YTI4_9MICO</name>
<evidence type="ECO:0008006" key="4">
    <source>
        <dbReference type="Google" id="ProtNLM"/>
    </source>
</evidence>
<dbReference type="RefSeq" id="WP_252593008.1">
    <property type="nucleotide sequence ID" value="NZ_CP099489.1"/>
</dbReference>
<gene>
    <name evidence="2" type="ORF">NF556_20275</name>
</gene>
<keyword evidence="3" id="KW-1185">Reference proteome</keyword>
<dbReference type="Proteomes" id="UP001056455">
    <property type="component" value="Chromosome"/>
</dbReference>
<accession>A0ABY4YTI4</accession>
<protein>
    <recommendedName>
        <fullName evidence="4">Asparagine synthase (Glutamine-hydrolysing)</fullName>
    </recommendedName>
</protein>